<feature type="transmembrane region" description="Helical" evidence="6">
    <location>
        <begin position="1375"/>
        <end position="1395"/>
    </location>
</feature>
<feature type="transmembrane region" description="Helical" evidence="6">
    <location>
        <begin position="1182"/>
        <end position="1203"/>
    </location>
</feature>
<feature type="compositionally biased region" description="Polar residues" evidence="5">
    <location>
        <begin position="482"/>
        <end position="496"/>
    </location>
</feature>
<dbReference type="Pfam" id="PF05653">
    <property type="entry name" value="Mg_trans_NIPA"/>
    <property type="match status" value="1"/>
</dbReference>
<feature type="transmembrane region" description="Helical" evidence="6">
    <location>
        <begin position="1303"/>
        <end position="1325"/>
    </location>
</feature>
<feature type="region of interest" description="Disordered" evidence="5">
    <location>
        <begin position="1494"/>
        <end position="1548"/>
    </location>
</feature>
<keyword evidence="2 6" id="KW-0812">Transmembrane</keyword>
<evidence type="ECO:0000313" key="7">
    <source>
        <dbReference type="EMBL" id="CAG8983520.1"/>
    </source>
</evidence>
<feature type="compositionally biased region" description="Polar residues" evidence="5">
    <location>
        <begin position="165"/>
        <end position="178"/>
    </location>
</feature>
<evidence type="ECO:0000256" key="2">
    <source>
        <dbReference type="ARBA" id="ARBA00022692"/>
    </source>
</evidence>
<feature type="compositionally biased region" description="Basic and acidic residues" evidence="5">
    <location>
        <begin position="544"/>
        <end position="557"/>
    </location>
</feature>
<keyword evidence="8" id="KW-1185">Reference proteome</keyword>
<feature type="transmembrane region" description="Helical" evidence="6">
    <location>
        <begin position="1266"/>
        <end position="1291"/>
    </location>
</feature>
<comment type="caution">
    <text evidence="7">The sequence shown here is derived from an EMBL/GenBank/DDBJ whole genome shotgun (WGS) entry which is preliminary data.</text>
</comment>
<dbReference type="PANTHER" id="PTHR12570:SF85">
    <property type="entry name" value="DUF803 DOMAIN MEMBRANE PROTEIN (AFU_ORTHOLOGUE AFUA_1G15880)"/>
    <property type="match status" value="1"/>
</dbReference>
<dbReference type="InterPro" id="IPR037185">
    <property type="entry name" value="EmrE-like"/>
</dbReference>
<evidence type="ECO:0000256" key="5">
    <source>
        <dbReference type="SAM" id="MobiDB-lite"/>
    </source>
</evidence>
<feature type="compositionally biased region" description="Polar residues" evidence="5">
    <location>
        <begin position="921"/>
        <end position="931"/>
    </location>
</feature>
<dbReference type="InterPro" id="IPR008521">
    <property type="entry name" value="Mg_trans_NIPA"/>
</dbReference>
<dbReference type="EMBL" id="CAJVRM010000727">
    <property type="protein sequence ID" value="CAG8983520.1"/>
    <property type="molecule type" value="Genomic_DNA"/>
</dbReference>
<protein>
    <recommendedName>
        <fullName evidence="9">DUF803-domain-containing protein</fullName>
    </recommendedName>
</protein>
<feature type="compositionally biased region" description="Basic and acidic residues" evidence="5">
    <location>
        <begin position="630"/>
        <end position="643"/>
    </location>
</feature>
<reference evidence="7" key="1">
    <citation type="submission" date="2021-07" db="EMBL/GenBank/DDBJ databases">
        <authorList>
            <person name="Durling M."/>
        </authorList>
    </citation>
    <scope>NUCLEOTIDE SEQUENCE</scope>
</reference>
<evidence type="ECO:0008006" key="9">
    <source>
        <dbReference type="Google" id="ProtNLM"/>
    </source>
</evidence>
<dbReference type="Pfam" id="PF10336">
    <property type="entry name" value="DUF2420"/>
    <property type="match status" value="1"/>
</dbReference>
<evidence type="ECO:0000256" key="4">
    <source>
        <dbReference type="ARBA" id="ARBA00023136"/>
    </source>
</evidence>
<feature type="transmembrane region" description="Helical" evidence="6">
    <location>
        <begin position="1337"/>
        <end position="1354"/>
    </location>
</feature>
<dbReference type="GO" id="GO:0015095">
    <property type="term" value="F:magnesium ion transmembrane transporter activity"/>
    <property type="evidence" value="ECO:0007669"/>
    <property type="project" value="InterPro"/>
</dbReference>
<proteinExistence type="predicted"/>
<feature type="transmembrane region" description="Helical" evidence="6">
    <location>
        <begin position="1209"/>
        <end position="1228"/>
    </location>
</feature>
<sequence>MLAPHFEHSLLPNMADDNMEISSDHGQNIDDIDIDIEFTAVDSDGGEDYMVDDTPMNIGFEDSNNDEDLLMAPDELMGDDISFGDEMDDHHDRPLDLMIDGAPASIFETVIEDLVEETAQDPSNTATGLPLDIHTENHNITSLESGPPHSEQEAGSDTHGFSLPLESTSESVQANSATSPVNAISDALELGDNSESDIAAEQAILPELSTDLKDSQDLNTETSNPTVSPHDTTTISHREETLELPIEDEVGHGNELVENETTRSPQASALNTTDTTQTQLSQDQSNDHEELFPESTLVLALEVVVVWRSVEYSLFPKSESDNPDTFFLSDPSILEQTLGEFLQAIRDVIHGELEDEDELCMAIEDLGLEIEETSTHLPKYTFGQIIDVFTKLLENDMDEARPLYVTLRARANFSKRYEVCKSSAIDGKGLSKVMIFRDESASQEDLAASAEHAVFDGELDAGGEMGEEEANLKTSDILDDGSYNNQTEDNQPPQSLQADEVPISWNDVEDHLQETGEADDITTSNHHTGVDEPVSNTSTSKQSDAVHTEEETARSAGDEDDLIDYSDEETEEPNKSDRTSAPKLENHNHDAENQAQTVQQYEAVNQELERRRSSSRTAEVKSASQPENDEAQHIPKDEIHAEAEDLDEIDYETMPNGQDILSADDVGLEPEKEKYEDEPVDGQYLVHVKPADSAHQVDNQEATHQEQQEHLYNFDDQFDPDAATSHNADAVEFDGVDFDDEEYTGPHESKETIDVTTVLLDFDEAVESSATVSADEPHQEDDFADFDLDDETADANESLHGLDAAVPLADEDEIDYEDDEDNENVNVTKAQAAIPTTPNGSMKRSISEVEVDEITASGANGVEQTIQINEGVTVILLGQTAAVARQGQSPEVRGLRLRLLDAYPTATTTSQLLAQREELSTQESAQSTDPNHPNPPKHIISSPTVHCWSSVLPTFHPHPTQTCPWATRTDSTTVTATVTKRHDCTLPPTTQIQYLYQRNQTQIFPQHHRVFFSTSTSLHSRLESAARLRIALIIATDRDYLPLQGHSHIARPGNKCATTTREIPTKDGLYESYAHHILIYLGPLADGKSIAQASNSRALNSVIKGCDNTGATPGQLDIGVDRRSYSTARVMMLEDKYIGLALAITSTLAIGTSFVITKKGLMDAEERHGFEGDGFTYLKSPIWWAGIIALIIGEIANFAAYAFAPAILVTPLGALSVLIGAVLGSYFLKEELGTLGKLGCAICLIGSVIIVLHAPPDQEIETIDEILNYAIQPGFLLFCAFVAVFSVVMIYRVAPKYGKKNPLIYLSICSTVGSVSVMSVKAFGIAVKLTFAGNNQFTHPSTYVFIILVAVCILTQMNYFNKALSQFPTSIVNPLYYVTFTTATLCASFILYGGFNTSDAVNTLSLLSGFLVIFTGVYLLNLSRGDPNGDKLINGHLQDGIGTDPISGLQTRRSMQLRRSMDPRSSLHSYGRSDREGLIRAYDEEENTGFGLTDLASESDEDAPPPRTPNGRVYANGNGNNASKKSLREQGTIDERRSLSRKASPLPR</sequence>
<feature type="region of interest" description="Disordered" evidence="5">
    <location>
        <begin position="474"/>
        <end position="496"/>
    </location>
</feature>
<dbReference type="OrthoDB" id="5339076at2759"/>
<keyword evidence="3 6" id="KW-1133">Transmembrane helix</keyword>
<dbReference type="SUPFAM" id="SSF103481">
    <property type="entry name" value="Multidrug resistance efflux transporter EmrE"/>
    <property type="match status" value="1"/>
</dbReference>
<feature type="compositionally biased region" description="Low complexity" evidence="5">
    <location>
        <begin position="270"/>
        <end position="284"/>
    </location>
</feature>
<organism evidence="7 8">
    <name type="scientific">Hymenoscyphus albidus</name>
    <dbReference type="NCBI Taxonomy" id="595503"/>
    <lineage>
        <taxon>Eukaryota</taxon>
        <taxon>Fungi</taxon>
        <taxon>Dikarya</taxon>
        <taxon>Ascomycota</taxon>
        <taxon>Pezizomycotina</taxon>
        <taxon>Leotiomycetes</taxon>
        <taxon>Helotiales</taxon>
        <taxon>Helotiaceae</taxon>
        <taxon>Hymenoscyphus</taxon>
    </lineage>
</organism>
<dbReference type="PROSITE" id="PS01095">
    <property type="entry name" value="GH18_1"/>
    <property type="match status" value="1"/>
</dbReference>
<dbReference type="GO" id="GO:0004553">
    <property type="term" value="F:hydrolase activity, hydrolyzing O-glycosyl compounds"/>
    <property type="evidence" value="ECO:0007669"/>
    <property type="project" value="InterPro"/>
</dbReference>
<dbReference type="InterPro" id="IPR001579">
    <property type="entry name" value="Glyco_hydro_18_chit_AS"/>
</dbReference>
<dbReference type="InterPro" id="IPR018822">
    <property type="entry name" value="UPF0646"/>
</dbReference>
<comment type="subcellular location">
    <subcellularLocation>
        <location evidence="1">Membrane</location>
        <topology evidence="1">Multi-pass membrane protein</topology>
    </subcellularLocation>
</comment>
<name>A0A9N9Q854_9HELO</name>
<accession>A0A9N9Q854</accession>
<dbReference type="GO" id="GO:0005975">
    <property type="term" value="P:carbohydrate metabolic process"/>
    <property type="evidence" value="ECO:0007669"/>
    <property type="project" value="InterPro"/>
</dbReference>
<feature type="transmembrane region" description="Helical" evidence="6">
    <location>
        <begin position="1235"/>
        <end position="1254"/>
    </location>
</feature>
<feature type="transmembrane region" description="Helical" evidence="6">
    <location>
        <begin position="1401"/>
        <end position="1421"/>
    </location>
</feature>
<feature type="compositionally biased region" description="Polar residues" evidence="5">
    <location>
        <begin position="593"/>
        <end position="603"/>
    </location>
</feature>
<feature type="compositionally biased region" description="Basic and acidic residues" evidence="5">
    <location>
        <begin position="572"/>
        <end position="592"/>
    </location>
</feature>
<feature type="region of interest" description="Disordered" evidence="5">
    <location>
        <begin position="915"/>
        <end position="940"/>
    </location>
</feature>
<feature type="region of interest" description="Disordered" evidence="5">
    <location>
        <begin position="215"/>
        <end position="288"/>
    </location>
</feature>
<gene>
    <name evidence="7" type="ORF">HYALB_00004321</name>
</gene>
<evidence type="ECO:0000256" key="3">
    <source>
        <dbReference type="ARBA" id="ARBA00022989"/>
    </source>
</evidence>
<feature type="compositionally biased region" description="Polar residues" evidence="5">
    <location>
        <begin position="534"/>
        <end position="543"/>
    </location>
</feature>
<dbReference type="GO" id="GO:0016020">
    <property type="term" value="C:membrane"/>
    <property type="evidence" value="ECO:0007669"/>
    <property type="project" value="UniProtKB-SubCell"/>
</dbReference>
<keyword evidence="4 6" id="KW-0472">Membrane</keyword>
<evidence type="ECO:0000313" key="8">
    <source>
        <dbReference type="Proteomes" id="UP000701801"/>
    </source>
</evidence>
<evidence type="ECO:0000256" key="1">
    <source>
        <dbReference type="ARBA" id="ARBA00004141"/>
    </source>
</evidence>
<feature type="compositionally biased region" description="Basic and acidic residues" evidence="5">
    <location>
        <begin position="1526"/>
        <end position="1538"/>
    </location>
</feature>
<feature type="compositionally biased region" description="Polar residues" evidence="5">
    <location>
        <begin position="217"/>
        <end position="235"/>
    </location>
</feature>
<feature type="compositionally biased region" description="Acidic residues" evidence="5">
    <location>
        <begin position="558"/>
        <end position="571"/>
    </location>
</feature>
<feature type="transmembrane region" description="Helical" evidence="6">
    <location>
        <begin position="1137"/>
        <end position="1157"/>
    </location>
</feature>
<dbReference type="Proteomes" id="UP000701801">
    <property type="component" value="Unassembled WGS sequence"/>
</dbReference>
<dbReference type="PANTHER" id="PTHR12570">
    <property type="match status" value="1"/>
</dbReference>
<feature type="region of interest" description="Disordered" evidence="5">
    <location>
        <begin position="517"/>
        <end position="662"/>
    </location>
</feature>
<evidence type="ECO:0000256" key="6">
    <source>
        <dbReference type="SAM" id="Phobius"/>
    </source>
</evidence>
<feature type="region of interest" description="Disordered" evidence="5">
    <location>
        <begin position="139"/>
        <end position="178"/>
    </location>
</feature>